<reference evidence="2" key="1">
    <citation type="submission" date="2021-03" db="EMBL/GenBank/DDBJ databases">
        <authorList>
            <person name="Bekaert M."/>
        </authorList>
    </citation>
    <scope>NUCLEOTIDE SEQUENCE</scope>
</reference>
<keyword evidence="3" id="KW-1185">Reference proteome</keyword>
<dbReference type="GO" id="GO:0007165">
    <property type="term" value="P:signal transduction"/>
    <property type="evidence" value="ECO:0007669"/>
    <property type="project" value="InterPro"/>
</dbReference>
<feature type="domain" description="Death" evidence="1">
    <location>
        <begin position="493"/>
        <end position="566"/>
    </location>
</feature>
<evidence type="ECO:0000313" key="2">
    <source>
        <dbReference type="EMBL" id="CAG2210210.1"/>
    </source>
</evidence>
<gene>
    <name evidence="2" type="ORF">MEDL_24306</name>
</gene>
<dbReference type="CDD" id="cd01670">
    <property type="entry name" value="Death"/>
    <property type="match status" value="1"/>
</dbReference>
<evidence type="ECO:0000313" key="3">
    <source>
        <dbReference type="Proteomes" id="UP000683360"/>
    </source>
</evidence>
<dbReference type="Proteomes" id="UP000683360">
    <property type="component" value="Unassembled WGS sequence"/>
</dbReference>
<proteinExistence type="predicted"/>
<dbReference type="EMBL" id="CAJPWZ010001227">
    <property type="protein sequence ID" value="CAG2210210.1"/>
    <property type="molecule type" value="Genomic_DNA"/>
</dbReference>
<accession>A0A8S3RMB5</accession>
<dbReference type="SUPFAM" id="SSF47986">
    <property type="entry name" value="DEATH domain"/>
    <property type="match status" value="1"/>
</dbReference>
<name>A0A8S3RMB5_MYTED</name>
<dbReference type="InterPro" id="IPR011029">
    <property type="entry name" value="DEATH-like_dom_sf"/>
</dbReference>
<dbReference type="InterPro" id="IPR000488">
    <property type="entry name" value="Death_dom"/>
</dbReference>
<comment type="caution">
    <text evidence="2">The sequence shown here is derived from an EMBL/GenBank/DDBJ whole genome shotgun (WGS) entry which is preliminary data.</text>
</comment>
<sequence length="578" mass="67166">MPTKWIPLELLLAQKSEDGINIISRAELMILNSKNDSMVLSEKQIETFLKVQHSLGKLLYFDVENLRDFIIISPAYLVDVLKSIVTEKQFWPTGERFSNILKNLQDSGMIELNDIHYLWEQDTFNHILLHKDYMIQILVHLDVIIAPRTSLQDDHSSLQDVSFFLVPCMITKPNDTMFLKRFWQSKNSIILAYTFHEEVIPPALSYRFLSSFITSWDIKNYKERGIEKRMLFSDLAVVNIDNYHDVAVQVKTNRLIVSLIHAKTKEDIIPTLASSLQECLTAAIVRISEFYSTLSEDINSADDNSDIPFNIEFGVFCNSDICFVNHKEMPLSTDDSVWVCKKHKQRHATKGLTTWFSEKEPIDECTSSCKCTYEYDCRRLGRLEREQCPLPQHIRRLASLLSPDECRETSILLGFQLQEWKDLEYQFLHQHSNDIKFMALWSCIVKSGNISFDILRDVLENKGISSHLLCQVFRDVTIDALDMAEETLNKIPSVDTLLDLSNHIGNSTMQLAIELEVDLSYIQQIQHDHKNKLLEQTRKILMKWRQNKFPKPTILRLLKALYRVGKFGPTYQIIKNHL</sequence>
<dbReference type="Pfam" id="PF00531">
    <property type="entry name" value="Death"/>
    <property type="match status" value="1"/>
</dbReference>
<evidence type="ECO:0000259" key="1">
    <source>
        <dbReference type="PROSITE" id="PS50017"/>
    </source>
</evidence>
<dbReference type="PROSITE" id="PS50017">
    <property type="entry name" value="DEATH_DOMAIN"/>
    <property type="match status" value="1"/>
</dbReference>
<dbReference type="AlphaFoldDB" id="A0A8S3RMB5"/>
<organism evidence="2 3">
    <name type="scientific">Mytilus edulis</name>
    <name type="common">Blue mussel</name>
    <dbReference type="NCBI Taxonomy" id="6550"/>
    <lineage>
        <taxon>Eukaryota</taxon>
        <taxon>Metazoa</taxon>
        <taxon>Spiralia</taxon>
        <taxon>Lophotrochozoa</taxon>
        <taxon>Mollusca</taxon>
        <taxon>Bivalvia</taxon>
        <taxon>Autobranchia</taxon>
        <taxon>Pteriomorphia</taxon>
        <taxon>Mytilida</taxon>
        <taxon>Mytiloidea</taxon>
        <taxon>Mytilidae</taxon>
        <taxon>Mytilinae</taxon>
        <taxon>Mytilus</taxon>
    </lineage>
</organism>
<dbReference type="Gene3D" id="1.10.533.10">
    <property type="entry name" value="Death Domain, Fas"/>
    <property type="match status" value="1"/>
</dbReference>
<dbReference type="SMART" id="SM00005">
    <property type="entry name" value="DEATH"/>
    <property type="match status" value="1"/>
</dbReference>
<protein>
    <recommendedName>
        <fullName evidence="1">Death domain-containing protein</fullName>
    </recommendedName>
</protein>
<dbReference type="OrthoDB" id="5962960at2759"/>